<dbReference type="EMBL" id="JACOFX010000024">
    <property type="protein sequence ID" value="MBC3911131.1"/>
    <property type="molecule type" value="Genomic_DNA"/>
</dbReference>
<evidence type="ECO:0000256" key="7">
    <source>
        <dbReference type="ARBA" id="ARBA00023143"/>
    </source>
</evidence>
<keyword evidence="10" id="KW-0966">Cell projection</keyword>
<dbReference type="InterPro" id="IPR000527">
    <property type="entry name" value="Flag_Lring"/>
</dbReference>
<dbReference type="PRINTS" id="PR01008">
    <property type="entry name" value="FLGLRINGFLGH"/>
</dbReference>
<keyword evidence="10" id="KW-0969">Cilium</keyword>
<feature type="chain" id="PRO_5046389417" evidence="9">
    <location>
        <begin position="22"/>
        <end position="191"/>
    </location>
</feature>
<feature type="signal peptide" evidence="9">
    <location>
        <begin position="1"/>
        <end position="21"/>
    </location>
</feature>
<evidence type="ECO:0000313" key="11">
    <source>
        <dbReference type="Proteomes" id="UP000646911"/>
    </source>
</evidence>
<keyword evidence="8" id="KW-0998">Cell outer membrane</keyword>
<comment type="function">
    <text evidence="1">Assembles around the rod to form the L-ring and probably protects the motor/basal body from shearing forces during rotation.</text>
</comment>
<dbReference type="Proteomes" id="UP000646911">
    <property type="component" value="Unassembled WGS sequence"/>
</dbReference>
<comment type="subcellular location">
    <subcellularLocation>
        <location evidence="2">Bacterial flagellum basal body</location>
    </subcellularLocation>
    <subcellularLocation>
        <location evidence="3">Cell outer membrane</location>
    </subcellularLocation>
</comment>
<name>A0ABR6ZIC8_9BURK</name>
<evidence type="ECO:0000256" key="9">
    <source>
        <dbReference type="SAM" id="SignalP"/>
    </source>
</evidence>
<protein>
    <submittedName>
        <fullName evidence="10">Flagellar basal body L-ring protein FlgH</fullName>
    </submittedName>
</protein>
<evidence type="ECO:0000256" key="6">
    <source>
        <dbReference type="ARBA" id="ARBA00023136"/>
    </source>
</evidence>
<sequence length="191" mass="20645">MVSMIFIAACGIGMPAAPAFADSLYKESTYRALTSDNKAYRVGDVLTVQVFENSTASTSIDTGTRRKEGVSAELSKNGGSLKQFGVNVGGEFDGGGKTQRSNKLLATLSVAVREVYSNGDLGVSGEQALMVNDEVQRVSLEGRVRPQDISDQNVVISTRLSDAKIVYVGEGEITDRQRRSWWRRLLDGMGL</sequence>
<evidence type="ECO:0000256" key="2">
    <source>
        <dbReference type="ARBA" id="ARBA00004117"/>
    </source>
</evidence>
<evidence type="ECO:0000256" key="4">
    <source>
        <dbReference type="ARBA" id="ARBA00006929"/>
    </source>
</evidence>
<keyword evidence="6" id="KW-0472">Membrane</keyword>
<dbReference type="PANTHER" id="PTHR34933:SF1">
    <property type="entry name" value="FLAGELLAR L-RING PROTEIN"/>
    <property type="match status" value="1"/>
</dbReference>
<gene>
    <name evidence="10" type="ORF">H8L47_26510</name>
</gene>
<evidence type="ECO:0000313" key="10">
    <source>
        <dbReference type="EMBL" id="MBC3911131.1"/>
    </source>
</evidence>
<dbReference type="Pfam" id="PF02107">
    <property type="entry name" value="FlgH"/>
    <property type="match status" value="1"/>
</dbReference>
<keyword evidence="5 9" id="KW-0732">Signal</keyword>
<evidence type="ECO:0000256" key="1">
    <source>
        <dbReference type="ARBA" id="ARBA00002591"/>
    </source>
</evidence>
<evidence type="ECO:0000256" key="3">
    <source>
        <dbReference type="ARBA" id="ARBA00004442"/>
    </source>
</evidence>
<reference evidence="10 11" key="1">
    <citation type="submission" date="2020-08" db="EMBL/GenBank/DDBJ databases">
        <title>Novel species isolated from subtropical streams in China.</title>
        <authorList>
            <person name="Lu H."/>
        </authorList>
    </citation>
    <scope>NUCLEOTIDE SEQUENCE [LARGE SCALE GENOMIC DNA]</scope>
    <source>
        <strain evidence="10 11">NL8W</strain>
    </source>
</reference>
<accession>A0ABR6ZIC8</accession>
<keyword evidence="11" id="KW-1185">Reference proteome</keyword>
<keyword evidence="7" id="KW-0975">Bacterial flagellum</keyword>
<proteinExistence type="inferred from homology"/>
<evidence type="ECO:0000256" key="5">
    <source>
        <dbReference type="ARBA" id="ARBA00022729"/>
    </source>
</evidence>
<keyword evidence="10" id="KW-0282">Flagellum</keyword>
<dbReference type="PANTHER" id="PTHR34933">
    <property type="entry name" value="FLAGELLAR L-RING PROTEIN"/>
    <property type="match status" value="1"/>
</dbReference>
<comment type="caution">
    <text evidence="10">The sequence shown here is derived from an EMBL/GenBank/DDBJ whole genome shotgun (WGS) entry which is preliminary data.</text>
</comment>
<evidence type="ECO:0000256" key="8">
    <source>
        <dbReference type="ARBA" id="ARBA00023237"/>
    </source>
</evidence>
<comment type="similarity">
    <text evidence="4">Belongs to the FlgH family.</text>
</comment>
<organism evidence="10 11">
    <name type="scientific">Undibacterium umbellatum</name>
    <dbReference type="NCBI Taxonomy" id="2762300"/>
    <lineage>
        <taxon>Bacteria</taxon>
        <taxon>Pseudomonadati</taxon>
        <taxon>Pseudomonadota</taxon>
        <taxon>Betaproteobacteria</taxon>
        <taxon>Burkholderiales</taxon>
        <taxon>Oxalobacteraceae</taxon>
        <taxon>Undibacterium</taxon>
    </lineage>
</organism>